<evidence type="ECO:0000313" key="2">
    <source>
        <dbReference type="Proteomes" id="UP001620460"/>
    </source>
</evidence>
<comment type="caution">
    <text evidence="1">The sequence shown here is derived from an EMBL/GenBank/DDBJ whole genome shotgun (WGS) entry which is preliminary data.</text>
</comment>
<reference evidence="1 2" key="1">
    <citation type="submission" date="2020-10" db="EMBL/GenBank/DDBJ databases">
        <title>Phylogeny of dyella-like bacteria.</title>
        <authorList>
            <person name="Fu J."/>
        </authorList>
    </citation>
    <scope>NUCLEOTIDE SEQUENCE [LARGE SCALE GENOMIC DNA]</scope>
    <source>
        <strain evidence="1 2">Gsoil3046</strain>
    </source>
</reference>
<dbReference type="InterPro" id="IPR052552">
    <property type="entry name" value="YeaO-like"/>
</dbReference>
<dbReference type="PANTHER" id="PTHR36849:SF1">
    <property type="entry name" value="CYTOPLASMIC PROTEIN"/>
    <property type="match status" value="1"/>
</dbReference>
<evidence type="ECO:0000313" key="1">
    <source>
        <dbReference type="EMBL" id="MFK2902481.1"/>
    </source>
</evidence>
<accession>A0ABW8JQM6</accession>
<gene>
    <name evidence="1" type="ORF">ISP17_00785</name>
</gene>
<dbReference type="Proteomes" id="UP001620460">
    <property type="component" value="Unassembled WGS sequence"/>
</dbReference>
<sequence length="122" mass="14310">MGIVVKRIYAPVSTTDGHRVLVDRLWPRGVRKEDAALDEWLREVAPSPALRRWFGHDPARWEGFRHRYAAELDGLIDHWRPLADRALHHRLTLLYAARDEEHNHAVALKGYLDNWLRTHGPR</sequence>
<dbReference type="RefSeq" id="WP_404629607.1">
    <property type="nucleotide sequence ID" value="NZ_JADIKM010000001.1"/>
</dbReference>
<name>A0ABW8JQM6_9GAMM</name>
<dbReference type="PANTHER" id="PTHR36849">
    <property type="entry name" value="CYTOPLASMIC PROTEIN-RELATED"/>
    <property type="match status" value="1"/>
</dbReference>
<dbReference type="EMBL" id="JADIKM010000001">
    <property type="protein sequence ID" value="MFK2902481.1"/>
    <property type="molecule type" value="Genomic_DNA"/>
</dbReference>
<proteinExistence type="predicted"/>
<dbReference type="Pfam" id="PF22752">
    <property type="entry name" value="DUF488-N3i"/>
    <property type="match status" value="1"/>
</dbReference>
<protein>
    <submittedName>
        <fullName evidence="1">DUF488 family protein</fullName>
    </submittedName>
</protein>
<organism evidence="1 2">
    <name type="scientific">Dyella ginsengisoli</name>
    <dbReference type="NCBI Taxonomy" id="363848"/>
    <lineage>
        <taxon>Bacteria</taxon>
        <taxon>Pseudomonadati</taxon>
        <taxon>Pseudomonadota</taxon>
        <taxon>Gammaproteobacteria</taxon>
        <taxon>Lysobacterales</taxon>
        <taxon>Rhodanobacteraceae</taxon>
        <taxon>Dyella</taxon>
    </lineage>
</organism>
<keyword evidence="2" id="KW-1185">Reference proteome</keyword>